<keyword evidence="1" id="KW-0812">Transmembrane</keyword>
<sequence>MVVKFNNWLNFNIFEQGRKKLKYPDLFNGYEAKDANVELAEALTSLDYIRPYRVELDGLKHSLFRLGEKWDKKDILDAVKALFQSLESENLLENFKIIEVICGGNVKQLRYYLTNMLVFNVIPLLISWVLHRNQDDALDLAREIMQLDGFTNETSLILRP</sequence>
<evidence type="ECO:0000313" key="3">
    <source>
        <dbReference type="Proteomes" id="UP001151582"/>
    </source>
</evidence>
<feature type="transmembrane region" description="Helical" evidence="1">
    <location>
        <begin position="111"/>
        <end position="130"/>
    </location>
</feature>
<gene>
    <name evidence="2" type="ORF">H4R34_005549</name>
</gene>
<organism evidence="2 3">
    <name type="scientific">Dimargaris verticillata</name>
    <dbReference type="NCBI Taxonomy" id="2761393"/>
    <lineage>
        <taxon>Eukaryota</taxon>
        <taxon>Fungi</taxon>
        <taxon>Fungi incertae sedis</taxon>
        <taxon>Zoopagomycota</taxon>
        <taxon>Kickxellomycotina</taxon>
        <taxon>Dimargaritomycetes</taxon>
        <taxon>Dimargaritales</taxon>
        <taxon>Dimargaritaceae</taxon>
        <taxon>Dimargaris</taxon>
    </lineage>
</organism>
<comment type="caution">
    <text evidence="2">The sequence shown here is derived from an EMBL/GenBank/DDBJ whole genome shotgun (WGS) entry which is preliminary data.</text>
</comment>
<keyword evidence="1" id="KW-0472">Membrane</keyword>
<dbReference type="EMBL" id="JANBQB010001176">
    <property type="protein sequence ID" value="KAJ1972019.1"/>
    <property type="molecule type" value="Genomic_DNA"/>
</dbReference>
<keyword evidence="1" id="KW-1133">Transmembrane helix</keyword>
<accession>A0A9W8B217</accession>
<evidence type="ECO:0000313" key="2">
    <source>
        <dbReference type="EMBL" id="KAJ1972019.1"/>
    </source>
</evidence>
<dbReference type="AlphaFoldDB" id="A0A9W8B217"/>
<proteinExistence type="predicted"/>
<protein>
    <submittedName>
        <fullName evidence="2">Uncharacterized protein</fullName>
    </submittedName>
</protein>
<dbReference type="Proteomes" id="UP001151582">
    <property type="component" value="Unassembled WGS sequence"/>
</dbReference>
<evidence type="ECO:0000256" key="1">
    <source>
        <dbReference type="SAM" id="Phobius"/>
    </source>
</evidence>
<name>A0A9W8B217_9FUNG</name>
<keyword evidence="3" id="KW-1185">Reference proteome</keyword>
<reference evidence="2" key="1">
    <citation type="submission" date="2022-07" db="EMBL/GenBank/DDBJ databases">
        <title>Phylogenomic reconstructions and comparative analyses of Kickxellomycotina fungi.</title>
        <authorList>
            <person name="Reynolds N.K."/>
            <person name="Stajich J.E."/>
            <person name="Barry K."/>
            <person name="Grigoriev I.V."/>
            <person name="Crous P."/>
            <person name="Smith M.E."/>
        </authorList>
    </citation>
    <scope>NUCLEOTIDE SEQUENCE</scope>
    <source>
        <strain evidence="2">RSA 567</strain>
    </source>
</reference>